<dbReference type="AlphaFoldDB" id="A0A915KN81"/>
<organism evidence="2 3">
    <name type="scientific">Romanomermis culicivorax</name>
    <name type="common">Nematode worm</name>
    <dbReference type="NCBI Taxonomy" id="13658"/>
    <lineage>
        <taxon>Eukaryota</taxon>
        <taxon>Metazoa</taxon>
        <taxon>Ecdysozoa</taxon>
        <taxon>Nematoda</taxon>
        <taxon>Enoplea</taxon>
        <taxon>Dorylaimia</taxon>
        <taxon>Mermithida</taxon>
        <taxon>Mermithoidea</taxon>
        <taxon>Mermithidae</taxon>
        <taxon>Romanomermis</taxon>
    </lineage>
</organism>
<keyword evidence="2" id="KW-1185">Reference proteome</keyword>
<dbReference type="InterPro" id="IPR038348">
    <property type="entry name" value="SLED_sf"/>
</dbReference>
<dbReference type="Proteomes" id="UP000887565">
    <property type="component" value="Unplaced"/>
</dbReference>
<evidence type="ECO:0000259" key="1">
    <source>
        <dbReference type="Pfam" id="PF12140"/>
    </source>
</evidence>
<protein>
    <submittedName>
        <fullName evidence="3">SLED domain-containing protein</fullName>
    </submittedName>
</protein>
<dbReference type="InterPro" id="IPR021987">
    <property type="entry name" value="SLED"/>
</dbReference>
<evidence type="ECO:0000313" key="3">
    <source>
        <dbReference type="WBParaSite" id="nRc.2.0.1.t40246-RA"/>
    </source>
</evidence>
<name>A0A915KN81_ROMCU</name>
<proteinExistence type="predicted"/>
<feature type="domain" description="SLED" evidence="1">
    <location>
        <begin position="12"/>
        <end position="124"/>
    </location>
</feature>
<sequence>NFLYRFKFFVSVVVYLNAHCSTGRYLDRTKFLSVRNTRFGPSGVNHVMRACLQMLIDSAHPGDAANVLNCCTSDSSGSGPSLSADSNGSTLMRRLPVFKSQLDAWKYLAQVLDRLQTCPHLLAKRYDSCTACEPAHPSQPLSK</sequence>
<reference evidence="3" key="1">
    <citation type="submission" date="2022-11" db="UniProtKB">
        <authorList>
            <consortium name="WormBaseParasite"/>
        </authorList>
    </citation>
    <scope>IDENTIFICATION</scope>
</reference>
<dbReference type="Pfam" id="PF12140">
    <property type="entry name" value="SLED"/>
    <property type="match status" value="1"/>
</dbReference>
<accession>A0A915KN81</accession>
<dbReference type="Gene3D" id="3.90.1150.190">
    <property type="entry name" value="SLED domain"/>
    <property type="match status" value="1"/>
</dbReference>
<dbReference type="WBParaSite" id="nRc.2.0.1.t40246-RA">
    <property type="protein sequence ID" value="nRc.2.0.1.t40246-RA"/>
    <property type="gene ID" value="nRc.2.0.1.g40246"/>
</dbReference>
<evidence type="ECO:0000313" key="2">
    <source>
        <dbReference type="Proteomes" id="UP000887565"/>
    </source>
</evidence>